<dbReference type="InterPro" id="IPR034086">
    <property type="entry name" value="PMEI_plant"/>
</dbReference>
<dbReference type="Gene3D" id="1.20.140.40">
    <property type="entry name" value="Invertase/pectin methylesterase inhibitor family protein"/>
    <property type="match status" value="1"/>
</dbReference>
<keyword evidence="2" id="KW-1015">Disulfide bond</keyword>
<reference evidence="6 7" key="1">
    <citation type="journal article" date="2018" name="PLoS Genet.">
        <title>Population sequencing reveals clonal diversity and ancestral inbreeding in the grapevine cultivar Chardonnay.</title>
        <authorList>
            <person name="Roach M.J."/>
            <person name="Johnson D.L."/>
            <person name="Bohlmann J."/>
            <person name="van Vuuren H.J."/>
            <person name="Jones S.J."/>
            <person name="Pretorius I.S."/>
            <person name="Schmidt S.A."/>
            <person name="Borneman A.R."/>
        </authorList>
    </citation>
    <scope>NUCLEOTIDE SEQUENCE [LARGE SCALE GENOMIC DNA]</scope>
    <source>
        <strain evidence="7">cv. Chardonnay</strain>
        <tissue evidence="6">Leaf</tissue>
    </source>
</reference>
<comment type="caution">
    <text evidence="6">The sequence shown here is derived from an EMBL/GenBank/DDBJ whole genome shotgun (WGS) entry which is preliminary data.</text>
</comment>
<evidence type="ECO:0000256" key="1">
    <source>
        <dbReference type="ARBA" id="ARBA00022729"/>
    </source>
</evidence>
<dbReference type="GO" id="GO:0046910">
    <property type="term" value="F:pectinesterase inhibitor activity"/>
    <property type="evidence" value="ECO:0007669"/>
    <property type="project" value="InterPro"/>
</dbReference>
<dbReference type="Proteomes" id="UP000288805">
    <property type="component" value="Unassembled WGS sequence"/>
</dbReference>
<feature type="signal peptide" evidence="4">
    <location>
        <begin position="1"/>
        <end position="29"/>
    </location>
</feature>
<proteinExistence type="inferred from homology"/>
<dbReference type="PANTHER" id="PTHR36710:SF18">
    <property type="entry name" value="PECTINESTERASE INHIBITOR 5-RELATED"/>
    <property type="match status" value="1"/>
</dbReference>
<dbReference type="SMART" id="SM00856">
    <property type="entry name" value="PMEI"/>
    <property type="match status" value="1"/>
</dbReference>
<dbReference type="KEGG" id="vvi:100255574"/>
<dbReference type="CDD" id="cd15797">
    <property type="entry name" value="PMEI"/>
    <property type="match status" value="1"/>
</dbReference>
<dbReference type="FunFam" id="1.20.140.40:FF:000008">
    <property type="entry name" value="Invertase/pectin methylesterase inhibitor family protein"/>
    <property type="match status" value="1"/>
</dbReference>
<evidence type="ECO:0000313" key="6">
    <source>
        <dbReference type="EMBL" id="RVX01597.1"/>
    </source>
</evidence>
<dbReference type="Pfam" id="PF04043">
    <property type="entry name" value="PMEI"/>
    <property type="match status" value="1"/>
</dbReference>
<dbReference type="SUPFAM" id="SSF101148">
    <property type="entry name" value="Plant invertase/pectin methylesterase inhibitor"/>
    <property type="match status" value="1"/>
</dbReference>
<dbReference type="NCBIfam" id="TIGR01614">
    <property type="entry name" value="PME_inhib"/>
    <property type="match status" value="1"/>
</dbReference>
<feature type="domain" description="Pectinesterase inhibitor" evidence="5">
    <location>
        <begin position="28"/>
        <end position="174"/>
    </location>
</feature>
<evidence type="ECO:0000256" key="4">
    <source>
        <dbReference type="SAM" id="SignalP"/>
    </source>
</evidence>
<dbReference type="InterPro" id="IPR035513">
    <property type="entry name" value="Invertase/methylesterase_inhib"/>
</dbReference>
<keyword evidence="1 4" id="KW-0732">Signal</keyword>
<dbReference type="InterPro" id="IPR006501">
    <property type="entry name" value="Pectinesterase_inhib_dom"/>
</dbReference>
<comment type="similarity">
    <text evidence="3">Belongs to the PMEI family.</text>
</comment>
<dbReference type="InterPro" id="IPR052421">
    <property type="entry name" value="PCW_Enzyme_Inhibitor"/>
</dbReference>
<dbReference type="PANTHER" id="PTHR36710">
    <property type="entry name" value="PECTINESTERASE INHIBITOR-LIKE"/>
    <property type="match status" value="1"/>
</dbReference>
<protein>
    <submittedName>
        <fullName evidence="6">Pectinesterase inhibitor 5</fullName>
    </submittedName>
</protein>
<dbReference type="OrthoDB" id="1094948at2759"/>
<feature type="chain" id="PRO_5019095975" evidence="4">
    <location>
        <begin position="30"/>
        <end position="181"/>
    </location>
</feature>
<evidence type="ECO:0000256" key="2">
    <source>
        <dbReference type="ARBA" id="ARBA00023157"/>
    </source>
</evidence>
<gene>
    <name evidence="6" type="primary">PMEI5_2</name>
    <name evidence="6" type="ORF">CK203_017487</name>
</gene>
<evidence type="ECO:0000259" key="5">
    <source>
        <dbReference type="SMART" id="SM00856"/>
    </source>
</evidence>
<evidence type="ECO:0000256" key="3">
    <source>
        <dbReference type="ARBA" id="ARBA00038471"/>
    </source>
</evidence>
<accession>A0A438IY38</accession>
<dbReference type="AlphaFoldDB" id="A0A438IY38"/>
<sequence>MASLSGVLLLVHISLMATTLFYYPSHAIGQDVVEQVCQQTEDYQFCFNTILRDPRTPAVNMEGLCLLSVAITIDHVREAVDKIPGLLEKATDPVDKQRMTTCQSNYGAAAGDFQRAWGSASSKAFHDVLGWVQKGSGQVINCENIYRQSPPIRESPLTVDNHNVIKLAGITLVVLGMLGVR</sequence>
<name>A0A438IY38_VITVI</name>
<dbReference type="EMBL" id="QGNW01000075">
    <property type="protein sequence ID" value="RVX01597.1"/>
    <property type="molecule type" value="Genomic_DNA"/>
</dbReference>
<organism evidence="6 7">
    <name type="scientific">Vitis vinifera</name>
    <name type="common">Grape</name>
    <dbReference type="NCBI Taxonomy" id="29760"/>
    <lineage>
        <taxon>Eukaryota</taxon>
        <taxon>Viridiplantae</taxon>
        <taxon>Streptophyta</taxon>
        <taxon>Embryophyta</taxon>
        <taxon>Tracheophyta</taxon>
        <taxon>Spermatophyta</taxon>
        <taxon>Magnoliopsida</taxon>
        <taxon>eudicotyledons</taxon>
        <taxon>Gunneridae</taxon>
        <taxon>Pentapetalae</taxon>
        <taxon>rosids</taxon>
        <taxon>Vitales</taxon>
        <taxon>Vitaceae</taxon>
        <taxon>Viteae</taxon>
        <taxon>Vitis</taxon>
    </lineage>
</organism>
<evidence type="ECO:0000313" key="7">
    <source>
        <dbReference type="Proteomes" id="UP000288805"/>
    </source>
</evidence>
<dbReference type="Gramene" id="Vitis07g00539.t01">
    <property type="protein sequence ID" value="Vitis07g00539.t01.CDS"/>
    <property type="gene ID" value="Vitis07g00539"/>
</dbReference>